<keyword evidence="2" id="KW-1185">Reference proteome</keyword>
<dbReference type="EnsemblPlants" id="Zm00001eb432180_T001">
    <property type="protein sequence ID" value="Zm00001eb432180_P001"/>
    <property type="gene ID" value="Zm00001eb432180"/>
</dbReference>
<name>A0A804UMV8_MAIZE</name>
<evidence type="ECO:0000313" key="2">
    <source>
        <dbReference type="Proteomes" id="UP000007305"/>
    </source>
</evidence>
<dbReference type="Proteomes" id="UP000007305">
    <property type="component" value="Chromosome 10"/>
</dbReference>
<organism evidence="1 2">
    <name type="scientific">Zea mays</name>
    <name type="common">Maize</name>
    <dbReference type="NCBI Taxonomy" id="4577"/>
    <lineage>
        <taxon>Eukaryota</taxon>
        <taxon>Viridiplantae</taxon>
        <taxon>Streptophyta</taxon>
        <taxon>Embryophyta</taxon>
        <taxon>Tracheophyta</taxon>
        <taxon>Spermatophyta</taxon>
        <taxon>Magnoliopsida</taxon>
        <taxon>Liliopsida</taxon>
        <taxon>Poales</taxon>
        <taxon>Poaceae</taxon>
        <taxon>PACMAD clade</taxon>
        <taxon>Panicoideae</taxon>
        <taxon>Andropogonodae</taxon>
        <taxon>Andropogoneae</taxon>
        <taxon>Tripsacinae</taxon>
        <taxon>Zea</taxon>
    </lineage>
</organism>
<reference evidence="1" key="2">
    <citation type="submission" date="2019-07" db="EMBL/GenBank/DDBJ databases">
        <authorList>
            <person name="Seetharam A."/>
            <person name="Woodhouse M."/>
            <person name="Cannon E."/>
        </authorList>
    </citation>
    <scope>NUCLEOTIDE SEQUENCE [LARGE SCALE GENOMIC DNA]</scope>
    <source>
        <strain evidence="1">cv. B73</strain>
    </source>
</reference>
<evidence type="ECO:0000313" key="1">
    <source>
        <dbReference type="EnsemblPlants" id="Zm00001eb432180_P001"/>
    </source>
</evidence>
<reference evidence="1" key="3">
    <citation type="submission" date="2021-05" db="UniProtKB">
        <authorList>
            <consortium name="EnsemblPlants"/>
        </authorList>
    </citation>
    <scope>IDENTIFICATION</scope>
    <source>
        <strain evidence="1">cv. B73</strain>
    </source>
</reference>
<sequence>MLQYELCFVFNHVEKYPCSLRTTPARSLIHLKDVGIGSLMKTLCMKMATTLLRSLKPQDMLATIKVQFRQHIRKPCKKAQTDLPQNVLGKQRTMYHMKLLSAKYNDYSFFRNVSKTFLAQRGLALIGC</sequence>
<accession>A0A804UMV8</accession>
<dbReference type="AlphaFoldDB" id="A0A804UMV8"/>
<dbReference type="InParanoid" id="A0A804UMV8"/>
<reference evidence="2" key="1">
    <citation type="journal article" date="2009" name="Science">
        <title>The B73 maize genome: complexity, diversity, and dynamics.</title>
        <authorList>
            <person name="Schnable P.S."/>
            <person name="Ware D."/>
            <person name="Fulton R.S."/>
            <person name="Stein J.C."/>
            <person name="Wei F."/>
            <person name="Pasternak S."/>
            <person name="Liang C."/>
            <person name="Zhang J."/>
            <person name="Fulton L."/>
            <person name="Graves T.A."/>
            <person name="Minx P."/>
            <person name="Reily A.D."/>
            <person name="Courtney L."/>
            <person name="Kruchowski S.S."/>
            <person name="Tomlinson C."/>
            <person name="Strong C."/>
            <person name="Delehaunty K."/>
            <person name="Fronick C."/>
            <person name="Courtney B."/>
            <person name="Rock S.M."/>
            <person name="Belter E."/>
            <person name="Du F."/>
            <person name="Kim K."/>
            <person name="Abbott R.M."/>
            <person name="Cotton M."/>
            <person name="Levy A."/>
            <person name="Marchetto P."/>
            <person name="Ochoa K."/>
            <person name="Jackson S.M."/>
            <person name="Gillam B."/>
            <person name="Chen W."/>
            <person name="Yan L."/>
            <person name="Higginbotham J."/>
            <person name="Cardenas M."/>
            <person name="Waligorski J."/>
            <person name="Applebaum E."/>
            <person name="Phelps L."/>
            <person name="Falcone J."/>
            <person name="Kanchi K."/>
            <person name="Thane T."/>
            <person name="Scimone A."/>
            <person name="Thane N."/>
            <person name="Henke J."/>
            <person name="Wang T."/>
            <person name="Ruppert J."/>
            <person name="Shah N."/>
            <person name="Rotter K."/>
            <person name="Hodges J."/>
            <person name="Ingenthron E."/>
            <person name="Cordes M."/>
            <person name="Kohlberg S."/>
            <person name="Sgro J."/>
            <person name="Delgado B."/>
            <person name="Mead K."/>
            <person name="Chinwalla A."/>
            <person name="Leonard S."/>
            <person name="Crouse K."/>
            <person name="Collura K."/>
            <person name="Kudrna D."/>
            <person name="Currie J."/>
            <person name="He R."/>
            <person name="Angelova A."/>
            <person name="Rajasekar S."/>
            <person name="Mueller T."/>
            <person name="Lomeli R."/>
            <person name="Scara G."/>
            <person name="Ko A."/>
            <person name="Delaney K."/>
            <person name="Wissotski M."/>
            <person name="Lopez G."/>
            <person name="Campos D."/>
            <person name="Braidotti M."/>
            <person name="Ashley E."/>
            <person name="Golser W."/>
            <person name="Kim H."/>
            <person name="Lee S."/>
            <person name="Lin J."/>
            <person name="Dujmic Z."/>
            <person name="Kim W."/>
            <person name="Talag J."/>
            <person name="Zuccolo A."/>
            <person name="Fan C."/>
            <person name="Sebastian A."/>
            <person name="Kramer M."/>
            <person name="Spiegel L."/>
            <person name="Nascimento L."/>
            <person name="Zutavern T."/>
            <person name="Miller B."/>
            <person name="Ambroise C."/>
            <person name="Muller S."/>
            <person name="Spooner W."/>
            <person name="Narechania A."/>
            <person name="Ren L."/>
            <person name="Wei S."/>
            <person name="Kumari S."/>
            <person name="Faga B."/>
            <person name="Levy M.J."/>
            <person name="McMahan L."/>
            <person name="Van Buren P."/>
            <person name="Vaughn M.W."/>
            <person name="Ying K."/>
            <person name="Yeh C.-T."/>
            <person name="Emrich S.J."/>
            <person name="Jia Y."/>
            <person name="Kalyanaraman A."/>
            <person name="Hsia A.-P."/>
            <person name="Barbazuk W.B."/>
            <person name="Baucom R.S."/>
            <person name="Brutnell T.P."/>
            <person name="Carpita N.C."/>
            <person name="Chaparro C."/>
            <person name="Chia J.-M."/>
            <person name="Deragon J.-M."/>
            <person name="Estill J.C."/>
            <person name="Fu Y."/>
            <person name="Jeddeloh J.A."/>
            <person name="Han Y."/>
            <person name="Lee H."/>
            <person name="Li P."/>
            <person name="Lisch D.R."/>
            <person name="Liu S."/>
            <person name="Liu Z."/>
            <person name="Nagel D.H."/>
            <person name="McCann M.C."/>
            <person name="SanMiguel P."/>
            <person name="Myers A.M."/>
            <person name="Nettleton D."/>
            <person name="Nguyen J."/>
            <person name="Penning B.W."/>
            <person name="Ponnala L."/>
            <person name="Schneider K.L."/>
            <person name="Schwartz D.C."/>
            <person name="Sharma A."/>
            <person name="Soderlund C."/>
            <person name="Springer N.M."/>
            <person name="Sun Q."/>
            <person name="Wang H."/>
            <person name="Waterman M."/>
            <person name="Westerman R."/>
            <person name="Wolfgruber T.K."/>
            <person name="Yang L."/>
            <person name="Yu Y."/>
            <person name="Zhang L."/>
            <person name="Zhou S."/>
            <person name="Zhu Q."/>
            <person name="Bennetzen J.L."/>
            <person name="Dawe R.K."/>
            <person name="Jiang J."/>
            <person name="Jiang N."/>
            <person name="Presting G.G."/>
            <person name="Wessler S.R."/>
            <person name="Aluru S."/>
            <person name="Martienssen R.A."/>
            <person name="Clifton S.W."/>
            <person name="McCombie W.R."/>
            <person name="Wing R.A."/>
            <person name="Wilson R.K."/>
        </authorList>
    </citation>
    <scope>NUCLEOTIDE SEQUENCE [LARGE SCALE GENOMIC DNA]</scope>
    <source>
        <strain evidence="2">cv. B73</strain>
    </source>
</reference>
<protein>
    <submittedName>
        <fullName evidence="1">Uncharacterized protein</fullName>
    </submittedName>
</protein>
<dbReference type="Gramene" id="Zm00001eb432180_T001">
    <property type="protein sequence ID" value="Zm00001eb432180_P001"/>
    <property type="gene ID" value="Zm00001eb432180"/>
</dbReference>
<proteinExistence type="predicted"/>